<evidence type="ECO:0000313" key="1">
    <source>
        <dbReference type="EMBL" id="ETL37707.1"/>
    </source>
</evidence>
<dbReference type="Proteomes" id="UP000053864">
    <property type="component" value="Unassembled WGS sequence"/>
</dbReference>
<protein>
    <submittedName>
        <fullName evidence="1">Uncharacterized protein</fullName>
    </submittedName>
</protein>
<proteinExistence type="predicted"/>
<name>W2IVZ9_PHYNI</name>
<dbReference type="EMBL" id="KI673529">
    <property type="protein sequence ID" value="ETL37707.1"/>
    <property type="molecule type" value="Genomic_DNA"/>
</dbReference>
<sequence length="37" mass="4065">MGYCSDNSPAGKDDTALTIDITSAYRHSRRPLHTARS</sequence>
<gene>
    <name evidence="1" type="ORF">L916_10649</name>
</gene>
<dbReference type="AlphaFoldDB" id="W2IVZ9"/>
<accession>W2IVZ9</accession>
<reference evidence="1" key="1">
    <citation type="submission" date="2013-11" db="EMBL/GenBank/DDBJ databases">
        <title>The Genome Sequence of Phytophthora parasitica CJ05E6.</title>
        <authorList>
            <consortium name="The Broad Institute Genomics Platform"/>
            <person name="Russ C."/>
            <person name="Tyler B."/>
            <person name="Panabieres F."/>
            <person name="Shan W."/>
            <person name="Tripathy S."/>
            <person name="Grunwald N."/>
            <person name="Machado M."/>
            <person name="Johnson C.S."/>
            <person name="Arredondo F."/>
            <person name="Hong C."/>
            <person name="Coffey M."/>
            <person name="Young S.K."/>
            <person name="Zeng Q."/>
            <person name="Gargeya S."/>
            <person name="Fitzgerald M."/>
            <person name="Abouelleil A."/>
            <person name="Alvarado L."/>
            <person name="Chapman S.B."/>
            <person name="Gainer-Dewar J."/>
            <person name="Goldberg J."/>
            <person name="Griggs A."/>
            <person name="Gujja S."/>
            <person name="Hansen M."/>
            <person name="Howarth C."/>
            <person name="Imamovic A."/>
            <person name="Ireland A."/>
            <person name="Larimer J."/>
            <person name="McCowan C."/>
            <person name="Murphy C."/>
            <person name="Pearson M."/>
            <person name="Poon T.W."/>
            <person name="Priest M."/>
            <person name="Roberts A."/>
            <person name="Saif S."/>
            <person name="Shea T."/>
            <person name="Sykes S."/>
            <person name="Wortman J."/>
            <person name="Nusbaum C."/>
            <person name="Birren B."/>
        </authorList>
    </citation>
    <scope>NUCLEOTIDE SEQUENCE [LARGE SCALE GENOMIC DNA]</scope>
    <source>
        <strain evidence="1">CJ05E6</strain>
    </source>
</reference>
<organism evidence="1">
    <name type="scientific">Phytophthora nicotianae</name>
    <name type="common">Potato buckeye rot agent</name>
    <name type="synonym">Phytophthora parasitica</name>
    <dbReference type="NCBI Taxonomy" id="4792"/>
    <lineage>
        <taxon>Eukaryota</taxon>
        <taxon>Sar</taxon>
        <taxon>Stramenopiles</taxon>
        <taxon>Oomycota</taxon>
        <taxon>Peronosporomycetes</taxon>
        <taxon>Peronosporales</taxon>
        <taxon>Peronosporaceae</taxon>
        <taxon>Phytophthora</taxon>
    </lineage>
</organism>